<evidence type="ECO:0000313" key="1">
    <source>
        <dbReference type="EMBL" id="EFD88858.1"/>
    </source>
</evidence>
<dbReference type="OrthoDB" id="9871938at2"/>
<comment type="caution">
    <text evidence="1">The sequence shown here is derived from an EMBL/GenBank/DDBJ whole genome shotgun (WGS) entry which is preliminary data.</text>
</comment>
<reference evidence="1 2" key="1">
    <citation type="journal article" date="2010" name="Appl. Microbiol. Biotechnol.">
        <title>Genotypic diversity in Oenococcus oeni by high-density microarray comparative genome hybridization and whole genome sequencing.</title>
        <authorList>
            <person name="Borneman A.R."/>
            <person name="Bartowsky E.J."/>
            <person name="McCarthy J."/>
            <person name="Chambers P.J."/>
        </authorList>
    </citation>
    <scope>NUCLEOTIDE SEQUENCE [LARGE SCALE GENOMIC DNA]</scope>
    <source>
        <strain evidence="1 2">AWRIB429</strain>
    </source>
</reference>
<organism evidence="1 2">
    <name type="scientific">Oenococcus oeni AWRIB429</name>
    <dbReference type="NCBI Taxonomy" id="655225"/>
    <lineage>
        <taxon>Bacteria</taxon>
        <taxon>Bacillati</taxon>
        <taxon>Bacillota</taxon>
        <taxon>Bacilli</taxon>
        <taxon>Lactobacillales</taxon>
        <taxon>Lactobacillaceae</taxon>
        <taxon>Oenococcus</taxon>
    </lineage>
</organism>
<dbReference type="GeneID" id="75066230"/>
<gene>
    <name evidence="1" type="ORF">AWRIB429_0644</name>
</gene>
<evidence type="ECO:0000313" key="2">
    <source>
        <dbReference type="Proteomes" id="UP000003075"/>
    </source>
</evidence>
<dbReference type="Proteomes" id="UP000003075">
    <property type="component" value="Unassembled WGS sequence"/>
</dbReference>
<dbReference type="PATRIC" id="fig|203123.7.peg.700"/>
<dbReference type="AlphaFoldDB" id="D3L8G4"/>
<dbReference type="RefSeq" id="WP_002820288.1">
    <property type="nucleotide sequence ID" value="NZ_ACSE01000009.1"/>
</dbReference>
<name>D3L8G4_OENOE</name>
<sequence length="120" mass="13659">MSKIKIATATLFFSNGEKLKITENDKLGGLRPHNADEVFKRHDERVYKSKKEYFDAFPKEFSNHLLPDLSVGVDATVGLLDYITDLIINYGFFYVGDDIKNVYSTSAIVKIQNAFEESEN</sequence>
<proteinExistence type="predicted"/>
<accession>D3L8G4</accession>
<dbReference type="EMBL" id="ACSE01000009">
    <property type="protein sequence ID" value="EFD88858.1"/>
    <property type="molecule type" value="Genomic_DNA"/>
</dbReference>
<protein>
    <submittedName>
        <fullName evidence="1">Uncharacterized protein</fullName>
    </submittedName>
</protein>